<comment type="caution">
    <text evidence="8">The sequence shown here is derived from an EMBL/GenBank/DDBJ whole genome shotgun (WGS) entry which is preliminary data.</text>
</comment>
<dbReference type="PROSITE" id="PS50275">
    <property type="entry name" value="SAC"/>
    <property type="match status" value="1"/>
</dbReference>
<evidence type="ECO:0000313" key="8">
    <source>
        <dbReference type="EMBL" id="VTJ90815.1"/>
    </source>
</evidence>
<organism evidence="8 9">
    <name type="scientific">Marmota monax</name>
    <name type="common">Woodchuck</name>
    <dbReference type="NCBI Taxonomy" id="9995"/>
    <lineage>
        <taxon>Eukaryota</taxon>
        <taxon>Metazoa</taxon>
        <taxon>Chordata</taxon>
        <taxon>Craniata</taxon>
        <taxon>Vertebrata</taxon>
        <taxon>Euteleostomi</taxon>
        <taxon>Mammalia</taxon>
        <taxon>Eutheria</taxon>
        <taxon>Euarchontoglires</taxon>
        <taxon>Glires</taxon>
        <taxon>Rodentia</taxon>
        <taxon>Sciuromorpha</taxon>
        <taxon>Sciuridae</taxon>
        <taxon>Xerinae</taxon>
        <taxon>Marmotini</taxon>
        <taxon>Marmota</taxon>
    </lineage>
</organism>
<name>A0A5E4D9Q5_MARMO</name>
<dbReference type="EMBL" id="CABDUW010005122">
    <property type="protein sequence ID" value="VTJ90815.1"/>
    <property type="molecule type" value="Genomic_DNA"/>
</dbReference>
<comment type="catalytic activity">
    <reaction evidence="2">
        <text>a 1,2-diacyl-sn-glycero-3-phospho-(1D-myo-inositol-3-phosphate) + H2O = a 1,2-diacyl-sn-glycero-3-phospho-(1D-myo-inositol) + phosphate</text>
        <dbReference type="Rhea" id="RHEA:12316"/>
        <dbReference type="ChEBI" id="CHEBI:15377"/>
        <dbReference type="ChEBI" id="CHEBI:43474"/>
        <dbReference type="ChEBI" id="CHEBI:57880"/>
        <dbReference type="ChEBI" id="CHEBI:58088"/>
        <dbReference type="EC" id="3.1.3.64"/>
    </reaction>
    <physiologicalReaction direction="left-to-right" evidence="2">
        <dbReference type="Rhea" id="RHEA:12317"/>
    </physiologicalReaction>
</comment>
<accession>A0A5E4D9Q5</accession>
<evidence type="ECO:0000256" key="6">
    <source>
        <dbReference type="ARBA" id="ARBA00041911"/>
    </source>
</evidence>
<dbReference type="GO" id="GO:0005783">
    <property type="term" value="C:endoplasmic reticulum"/>
    <property type="evidence" value="ECO:0007669"/>
    <property type="project" value="TreeGrafter"/>
</dbReference>
<dbReference type="InterPro" id="IPR002013">
    <property type="entry name" value="SAC_dom"/>
</dbReference>
<evidence type="ECO:0000256" key="2">
    <source>
        <dbReference type="ARBA" id="ARBA00036631"/>
    </source>
</evidence>
<sequence length="244" mass="28098">MGARLHLYRLQDQSCFLVPKTKPQVQIMAADQQSSKSYGWFPKHFDSQVIIYGKQVIINLVNQKGSEKPLEQTFATMVSSLGSGMIRYIVFDFHKKYKNMRWNPLSILLDQVAEIQDELNYFLVDSAGKVVTNQEGMFPSNCMDCLDRTNVILSLLACRFLQAQLQRPGVLHVGQNLEEQDEFEKIYKNVWADNANAGAKQYARNCTLKTDFTRTGKRTQLGLIRNGWNSLKLYYKINYSDGFR</sequence>
<dbReference type="Proteomes" id="UP000335636">
    <property type="component" value="Unassembled WGS sequence"/>
</dbReference>
<gene>
    <name evidence="8" type="ORF">MONAX_5E019569</name>
</gene>
<evidence type="ECO:0000256" key="5">
    <source>
        <dbReference type="ARBA" id="ARBA00041396"/>
    </source>
</evidence>
<proteinExistence type="predicted"/>
<keyword evidence="9" id="KW-1185">Reference proteome</keyword>
<dbReference type="PANTHER" id="PTHR45662">
    <property type="entry name" value="PHOSPHATIDYLINOSITIDE PHOSPHATASE SAC1"/>
    <property type="match status" value="1"/>
</dbReference>
<evidence type="ECO:0000256" key="3">
    <source>
        <dbReference type="ARBA" id="ARBA00036807"/>
    </source>
</evidence>
<feature type="domain" description="SAC" evidence="7">
    <location>
        <begin position="41"/>
        <end position="204"/>
    </location>
</feature>
<dbReference type="GO" id="GO:0004438">
    <property type="term" value="F:phosphatidylinositol-3-phosphate phosphatase activity"/>
    <property type="evidence" value="ECO:0007669"/>
    <property type="project" value="UniProtKB-EC"/>
</dbReference>
<reference evidence="8" key="1">
    <citation type="submission" date="2019-04" db="EMBL/GenBank/DDBJ databases">
        <authorList>
            <person name="Alioto T."/>
            <person name="Alioto T."/>
        </authorList>
    </citation>
    <scope>NUCLEOTIDE SEQUENCE [LARGE SCALE GENOMIC DNA]</scope>
</reference>
<dbReference type="PANTHER" id="PTHR45662:SF2">
    <property type="entry name" value="PHOSPHATIDYLINOSITOL-3-PHOSPHATASE SAC1"/>
    <property type="match status" value="1"/>
</dbReference>
<dbReference type="EC" id="3.1.3.64" evidence="1"/>
<dbReference type="AlphaFoldDB" id="A0A5E4D9Q5"/>
<dbReference type="Pfam" id="PF02383">
    <property type="entry name" value="Syja_N"/>
    <property type="match status" value="1"/>
</dbReference>
<evidence type="ECO:0000256" key="1">
    <source>
        <dbReference type="ARBA" id="ARBA00013038"/>
    </source>
</evidence>
<evidence type="ECO:0000256" key="4">
    <source>
        <dbReference type="ARBA" id="ARBA00040795"/>
    </source>
</evidence>
<protein>
    <recommendedName>
        <fullName evidence="4">Phosphatidylinositol-3-phosphatase SAC1</fullName>
        <ecNumber evidence="1">3.1.3.64</ecNumber>
    </recommendedName>
    <alternativeName>
        <fullName evidence="6">Phosphatidylinositol-4-phosphate phosphatase</fullName>
    </alternativeName>
    <alternativeName>
        <fullName evidence="5">Suppressor of actin mutations 1-like protein</fullName>
    </alternativeName>
</protein>
<dbReference type="GO" id="GO:0046856">
    <property type="term" value="P:phosphatidylinositol dephosphorylation"/>
    <property type="evidence" value="ECO:0007669"/>
    <property type="project" value="TreeGrafter"/>
</dbReference>
<dbReference type="GO" id="GO:0043812">
    <property type="term" value="F:phosphatidylinositol-4-phosphate phosphatase activity"/>
    <property type="evidence" value="ECO:0007669"/>
    <property type="project" value="TreeGrafter"/>
</dbReference>
<evidence type="ECO:0000259" key="7">
    <source>
        <dbReference type="PROSITE" id="PS50275"/>
    </source>
</evidence>
<evidence type="ECO:0000313" key="9">
    <source>
        <dbReference type="Proteomes" id="UP000335636"/>
    </source>
</evidence>
<comment type="catalytic activity">
    <reaction evidence="3">
        <text>a 1,2-diacyl-sn-glycero-3-phospho-(1D-myo-inositol 4-phosphate) + H2O = a 1,2-diacyl-sn-glycero-3-phospho-(1D-myo-inositol) + phosphate</text>
        <dbReference type="Rhea" id="RHEA:55652"/>
        <dbReference type="ChEBI" id="CHEBI:15377"/>
        <dbReference type="ChEBI" id="CHEBI:43474"/>
        <dbReference type="ChEBI" id="CHEBI:57880"/>
        <dbReference type="ChEBI" id="CHEBI:58178"/>
    </reaction>
    <physiologicalReaction direction="left-to-right" evidence="3">
        <dbReference type="Rhea" id="RHEA:55653"/>
    </physiologicalReaction>
</comment>